<gene>
    <name evidence="2" type="ORF">M440DRAFT_1389667</name>
</gene>
<evidence type="ECO:0000256" key="1">
    <source>
        <dbReference type="SAM" id="SignalP"/>
    </source>
</evidence>
<protein>
    <submittedName>
        <fullName evidence="2">Uncharacterized protein</fullName>
    </submittedName>
</protein>
<sequence>MSTAKSLCISLIPCLLIALGPLQCSNINFWRISDFLTDWLSIVVTIVTRSLYLRKAILVAKEPLIKWRTINRWSQHPSGGRLFHQDARLLSLPKRSSKQSEN</sequence>
<organism evidence="2 3">
    <name type="scientific">Trichoderma longibrachiatum ATCC 18648</name>
    <dbReference type="NCBI Taxonomy" id="983965"/>
    <lineage>
        <taxon>Eukaryota</taxon>
        <taxon>Fungi</taxon>
        <taxon>Dikarya</taxon>
        <taxon>Ascomycota</taxon>
        <taxon>Pezizomycotina</taxon>
        <taxon>Sordariomycetes</taxon>
        <taxon>Hypocreomycetidae</taxon>
        <taxon>Hypocreales</taxon>
        <taxon>Hypocreaceae</taxon>
        <taxon>Trichoderma</taxon>
    </lineage>
</organism>
<evidence type="ECO:0000313" key="2">
    <source>
        <dbReference type="EMBL" id="PTB79742.1"/>
    </source>
</evidence>
<name>A0A2T4CDY6_TRILO</name>
<dbReference type="Proteomes" id="UP000240760">
    <property type="component" value="Unassembled WGS sequence"/>
</dbReference>
<evidence type="ECO:0000313" key="3">
    <source>
        <dbReference type="Proteomes" id="UP000240760"/>
    </source>
</evidence>
<dbReference type="AlphaFoldDB" id="A0A2T4CDY6"/>
<keyword evidence="3" id="KW-1185">Reference proteome</keyword>
<accession>A0A2T4CDY6</accession>
<feature type="chain" id="PRO_5015756573" evidence="1">
    <location>
        <begin position="25"/>
        <end position="102"/>
    </location>
</feature>
<dbReference type="EMBL" id="KZ679128">
    <property type="protein sequence ID" value="PTB79742.1"/>
    <property type="molecule type" value="Genomic_DNA"/>
</dbReference>
<feature type="signal peptide" evidence="1">
    <location>
        <begin position="1"/>
        <end position="24"/>
    </location>
</feature>
<proteinExistence type="predicted"/>
<keyword evidence="1" id="KW-0732">Signal</keyword>
<reference evidence="2 3" key="1">
    <citation type="submission" date="2016-07" db="EMBL/GenBank/DDBJ databases">
        <title>Multiple horizontal gene transfer events from other fungi enriched the ability of initially mycotrophic Trichoderma (Ascomycota) to feed on dead plant biomass.</title>
        <authorList>
            <consortium name="DOE Joint Genome Institute"/>
            <person name="Aerts A."/>
            <person name="Atanasova L."/>
            <person name="Chenthamara K."/>
            <person name="Zhang J."/>
            <person name="Grujic M."/>
            <person name="Henrissat B."/>
            <person name="Kuo A."/>
            <person name="Salamov A."/>
            <person name="Lipzen A."/>
            <person name="Labutti K."/>
            <person name="Barry K."/>
            <person name="Miao Y."/>
            <person name="Rahimi M.J."/>
            <person name="Shen Q."/>
            <person name="Grigoriev I.V."/>
            <person name="Kubicek C.P."/>
            <person name="Druzhinina I.S."/>
        </authorList>
    </citation>
    <scope>NUCLEOTIDE SEQUENCE [LARGE SCALE GENOMIC DNA]</scope>
    <source>
        <strain evidence="2 3">ATCC 18648</strain>
    </source>
</reference>